<feature type="compositionally biased region" description="Low complexity" evidence="6">
    <location>
        <begin position="30"/>
        <end position="41"/>
    </location>
</feature>
<dbReference type="InterPro" id="IPR009311">
    <property type="entry name" value="IFI6/IFI27-like"/>
</dbReference>
<protein>
    <recommendedName>
        <fullName evidence="8">Interferon alpha inducible protein 27 like 2</fullName>
    </recommendedName>
</protein>
<organism evidence="7">
    <name type="scientific">Balaenoptera musculus</name>
    <name type="common">Blue whale</name>
    <dbReference type="NCBI Taxonomy" id="9771"/>
    <lineage>
        <taxon>Eukaryota</taxon>
        <taxon>Metazoa</taxon>
        <taxon>Chordata</taxon>
        <taxon>Craniata</taxon>
        <taxon>Vertebrata</taxon>
        <taxon>Euteleostomi</taxon>
        <taxon>Mammalia</taxon>
        <taxon>Eutheria</taxon>
        <taxon>Laurasiatheria</taxon>
        <taxon>Artiodactyla</taxon>
        <taxon>Whippomorpha</taxon>
        <taxon>Cetacea</taxon>
        <taxon>Mysticeti</taxon>
        <taxon>Balaenopteridae</taxon>
        <taxon>Balaenoptera</taxon>
    </lineage>
</organism>
<evidence type="ECO:0000256" key="3">
    <source>
        <dbReference type="ARBA" id="ARBA00022692"/>
    </source>
</evidence>
<dbReference type="GeneTree" id="ENSGT00940000155018"/>
<dbReference type="GO" id="GO:0097193">
    <property type="term" value="P:intrinsic apoptotic signaling pathway"/>
    <property type="evidence" value="ECO:0007669"/>
    <property type="project" value="TreeGrafter"/>
</dbReference>
<keyword evidence="5" id="KW-0472">Membrane</keyword>
<name>A0A8C0C766_BALMU</name>
<dbReference type="Pfam" id="PF06140">
    <property type="entry name" value="Ifi-6-16"/>
    <property type="match status" value="1"/>
</dbReference>
<evidence type="ECO:0000256" key="5">
    <source>
        <dbReference type="ARBA" id="ARBA00023136"/>
    </source>
</evidence>
<dbReference type="GO" id="GO:0001836">
    <property type="term" value="P:release of cytochrome c from mitochondria"/>
    <property type="evidence" value="ECO:0007669"/>
    <property type="project" value="TreeGrafter"/>
</dbReference>
<keyword evidence="4" id="KW-1133">Transmembrane helix</keyword>
<dbReference type="InterPro" id="IPR038213">
    <property type="entry name" value="IFI6/IFI27-like_sf"/>
</dbReference>
<feature type="compositionally biased region" description="Pro residues" evidence="6">
    <location>
        <begin position="42"/>
        <end position="51"/>
    </location>
</feature>
<dbReference type="GO" id="GO:0031966">
    <property type="term" value="C:mitochondrial membrane"/>
    <property type="evidence" value="ECO:0007669"/>
    <property type="project" value="TreeGrafter"/>
</dbReference>
<feature type="region of interest" description="Disordered" evidence="6">
    <location>
        <begin position="141"/>
        <end position="169"/>
    </location>
</feature>
<evidence type="ECO:0000256" key="4">
    <source>
        <dbReference type="ARBA" id="ARBA00022989"/>
    </source>
</evidence>
<evidence type="ECO:0008006" key="8">
    <source>
        <dbReference type="Google" id="ProtNLM"/>
    </source>
</evidence>
<dbReference type="Gene3D" id="6.10.110.10">
    <property type="match status" value="1"/>
</dbReference>
<proteinExistence type="inferred from homology"/>
<evidence type="ECO:0000256" key="1">
    <source>
        <dbReference type="ARBA" id="ARBA00004141"/>
    </source>
</evidence>
<comment type="subcellular location">
    <subcellularLocation>
        <location evidence="1">Membrane</location>
        <topology evidence="1">Multi-pass membrane protein</topology>
    </subcellularLocation>
</comment>
<dbReference type="Ensembl" id="ENSBMST00010002400.1">
    <property type="protein sequence ID" value="ENSBMSP00010002166.1"/>
    <property type="gene ID" value="ENSBMSG00010001664.1"/>
</dbReference>
<keyword evidence="3" id="KW-0812">Transmembrane</keyword>
<evidence type="ECO:0000256" key="2">
    <source>
        <dbReference type="ARBA" id="ARBA00007262"/>
    </source>
</evidence>
<feature type="region of interest" description="Disordered" evidence="6">
    <location>
        <begin position="1"/>
        <end position="71"/>
    </location>
</feature>
<accession>A0A8C0C766</accession>
<dbReference type="PANTHER" id="PTHR16932">
    <property type="entry name" value="INTERFERON ALPHA-INDUCIBLE PROTEIN 27"/>
    <property type="match status" value="1"/>
</dbReference>
<dbReference type="AlphaFoldDB" id="A0A8C0C766"/>
<evidence type="ECO:0000256" key="6">
    <source>
        <dbReference type="SAM" id="MobiDB-lite"/>
    </source>
</evidence>
<dbReference type="PANTHER" id="PTHR16932:SF2">
    <property type="entry name" value="INTERFERON ALPHA-INDUCIBLE PROTEIN 27, MITOCHONDRIAL"/>
    <property type="match status" value="1"/>
</dbReference>
<comment type="similarity">
    <text evidence="2">Belongs to the IFI6/IFI27 family.</text>
</comment>
<evidence type="ECO:0000313" key="7">
    <source>
        <dbReference type="Ensembl" id="ENSBMSP00010002166.1"/>
    </source>
</evidence>
<sequence>MSAKAIESGGGDATDPIRLESPSDEEDEPSQSSDQASDGSPGKPPQGPPQGPDGSGSDPRDPPKDGGSNFSHKAGMACAAVIGGALAVGAVPVVLGAMGFTGAGIAASSLAAKMMSAAAIANGGGVAAGGLVATLQSVGKCPGGRRGGRCDTPAQDSGQRLSRREGLSPSSSFVGISVPGPLCLPHCPLFWLGVGLGALGACSAAGARSPSALQNLHRALPSLGPASCWGGRGRDPLPFLRGSVLSLVESPPECVSALRAAMGSSPSPKQTSWGFRK</sequence>
<reference evidence="7" key="1">
    <citation type="submission" date="2023-09" db="UniProtKB">
        <authorList>
            <consortium name="Ensembl"/>
        </authorList>
    </citation>
    <scope>IDENTIFICATION</scope>
</reference>